<gene>
    <name evidence="3" type="ORF">CWB96_08005</name>
    <name evidence="2" type="ORF">CWB97_12850</name>
</gene>
<dbReference type="PANTHER" id="PTHR13355">
    <property type="entry name" value="GLUCOSAMINE 6-PHOSPHATE N-ACETYLTRANSFERASE"/>
    <property type="match status" value="1"/>
</dbReference>
<dbReference type="PROSITE" id="PS51186">
    <property type="entry name" value="GNAT"/>
    <property type="match status" value="1"/>
</dbReference>
<protein>
    <submittedName>
        <fullName evidence="3">GNAT family N-acetyltransferase</fullName>
    </submittedName>
</protein>
<proteinExistence type="predicted"/>
<keyword evidence="4" id="KW-1185">Reference proteome</keyword>
<dbReference type="EMBL" id="PNCK01000045">
    <property type="protein sequence ID" value="TMP41993.1"/>
    <property type="molecule type" value="Genomic_DNA"/>
</dbReference>
<organism evidence="3 5">
    <name type="scientific">Pseudoalteromonas citrea</name>
    <dbReference type="NCBI Taxonomy" id="43655"/>
    <lineage>
        <taxon>Bacteria</taxon>
        <taxon>Pseudomonadati</taxon>
        <taxon>Pseudomonadota</taxon>
        <taxon>Gammaproteobacteria</taxon>
        <taxon>Alteromonadales</taxon>
        <taxon>Pseudoalteromonadaceae</taxon>
        <taxon>Pseudoalteromonas</taxon>
    </lineage>
</organism>
<evidence type="ECO:0000313" key="4">
    <source>
        <dbReference type="Proteomes" id="UP000305730"/>
    </source>
</evidence>
<reference evidence="4 5" key="2">
    <citation type="submission" date="2019-06" db="EMBL/GenBank/DDBJ databases">
        <title>Co-occurence of chitin degradation, pigmentation and bioactivity in marine Pseudoalteromonas.</title>
        <authorList>
            <person name="Sonnenschein E.C."/>
            <person name="Bech P.K."/>
        </authorList>
    </citation>
    <scope>NUCLEOTIDE SEQUENCE [LARGE SCALE GENOMIC DNA]</scope>
    <source>
        <strain evidence="5">S2231</strain>
        <strain evidence="4">S2233</strain>
    </source>
</reference>
<dbReference type="CDD" id="cd04301">
    <property type="entry name" value="NAT_SF"/>
    <property type="match status" value="1"/>
</dbReference>
<reference evidence="3 5" key="1">
    <citation type="submission" date="2017-12" db="EMBL/GenBank/DDBJ databases">
        <authorList>
            <person name="Paulsen S."/>
            <person name="Gram L.K."/>
        </authorList>
    </citation>
    <scope>NUCLEOTIDE SEQUENCE [LARGE SCALE GENOMIC DNA]</scope>
    <source>
        <strain evidence="3 5">S2231</strain>
        <strain evidence="2">S2233</strain>
    </source>
</reference>
<dbReference type="GO" id="GO:0008080">
    <property type="term" value="F:N-acetyltransferase activity"/>
    <property type="evidence" value="ECO:0007669"/>
    <property type="project" value="TreeGrafter"/>
</dbReference>
<dbReference type="InterPro" id="IPR016181">
    <property type="entry name" value="Acyl_CoA_acyltransferase"/>
</dbReference>
<evidence type="ECO:0000259" key="1">
    <source>
        <dbReference type="PROSITE" id="PS51186"/>
    </source>
</evidence>
<dbReference type="SUPFAM" id="SSF55729">
    <property type="entry name" value="Acyl-CoA N-acyltransferases (Nat)"/>
    <property type="match status" value="1"/>
</dbReference>
<dbReference type="Proteomes" id="UP000307706">
    <property type="component" value="Unassembled WGS sequence"/>
</dbReference>
<dbReference type="Proteomes" id="UP000305730">
    <property type="component" value="Unassembled WGS sequence"/>
</dbReference>
<evidence type="ECO:0000313" key="3">
    <source>
        <dbReference type="EMBL" id="TMP59984.1"/>
    </source>
</evidence>
<feature type="domain" description="N-acetyltransferase" evidence="1">
    <location>
        <begin position="11"/>
        <end position="169"/>
    </location>
</feature>
<evidence type="ECO:0000313" key="2">
    <source>
        <dbReference type="EMBL" id="TMP41993.1"/>
    </source>
</evidence>
<dbReference type="InterPro" id="IPR039143">
    <property type="entry name" value="GNPNAT1-like"/>
</dbReference>
<dbReference type="EMBL" id="PNCL01000032">
    <property type="protein sequence ID" value="TMP59984.1"/>
    <property type="molecule type" value="Genomic_DNA"/>
</dbReference>
<sequence>MAALYLRGKIMSINLITEHSWCDILKIQEEAYLEIEPEDVDILKSKWLLSPNTCAVYKEGDTISAYLLAHPWPSEIPPKLHEKSPITAGLNLYLHDLALARESRGKGIAKKLVTNLVDIAKAQRFNKILLVAVQNSSGFWSKFGFKNLPDAVICPSYGHNAKLMALELKA</sequence>
<dbReference type="AlphaFoldDB" id="A0A5S3XQX6"/>
<name>A0A5S3XQX6_9GAMM</name>
<dbReference type="OrthoDB" id="359414at2"/>
<dbReference type="Pfam" id="PF00583">
    <property type="entry name" value="Acetyltransf_1"/>
    <property type="match status" value="1"/>
</dbReference>
<evidence type="ECO:0000313" key="5">
    <source>
        <dbReference type="Proteomes" id="UP000307706"/>
    </source>
</evidence>
<dbReference type="Gene3D" id="3.40.630.30">
    <property type="match status" value="1"/>
</dbReference>
<keyword evidence="3" id="KW-0808">Transferase</keyword>
<comment type="caution">
    <text evidence="3">The sequence shown here is derived from an EMBL/GenBank/DDBJ whole genome shotgun (WGS) entry which is preliminary data.</text>
</comment>
<dbReference type="InterPro" id="IPR000182">
    <property type="entry name" value="GNAT_dom"/>
</dbReference>
<reference evidence="3" key="3">
    <citation type="submission" date="2019-09" db="EMBL/GenBank/DDBJ databases">
        <title>Co-occurence of chitin degradation, pigmentation and bioactivity in marine Pseudoalteromonas.</title>
        <authorList>
            <person name="Sonnenschein E.C."/>
            <person name="Bech P.K."/>
        </authorList>
    </citation>
    <scope>NUCLEOTIDE SEQUENCE</scope>
    <source>
        <strain evidence="3">S2231</strain>
        <strain evidence="2">S2233</strain>
    </source>
</reference>
<accession>A0A5S3XQX6</accession>
<dbReference type="PANTHER" id="PTHR13355:SF15">
    <property type="entry name" value="GCN5-RELATED N-ACETYLTRANSFERASE 3, CHLOROPLASTIC"/>
    <property type="match status" value="1"/>
</dbReference>